<feature type="transmembrane region" description="Helical" evidence="5">
    <location>
        <begin position="25"/>
        <end position="48"/>
    </location>
</feature>
<keyword evidence="3 5" id="KW-1133">Transmembrane helix</keyword>
<evidence type="ECO:0000313" key="7">
    <source>
        <dbReference type="EMBL" id="ABG59395.1"/>
    </source>
</evidence>
<dbReference type="KEGG" id="chu:CHU_2132"/>
<accession>A0A6N4SSX5</accession>
<dbReference type="EMBL" id="CP000383">
    <property type="protein sequence ID" value="ABG59395.1"/>
    <property type="molecule type" value="Genomic_DNA"/>
</dbReference>
<proteinExistence type="predicted"/>
<evidence type="ECO:0000256" key="1">
    <source>
        <dbReference type="ARBA" id="ARBA00004141"/>
    </source>
</evidence>
<dbReference type="GO" id="GO:0016020">
    <property type="term" value="C:membrane"/>
    <property type="evidence" value="ECO:0007669"/>
    <property type="project" value="UniProtKB-SubCell"/>
</dbReference>
<evidence type="ECO:0000256" key="5">
    <source>
        <dbReference type="SAM" id="Phobius"/>
    </source>
</evidence>
<feature type="transmembrane region" description="Helical" evidence="5">
    <location>
        <begin position="54"/>
        <end position="74"/>
    </location>
</feature>
<keyword evidence="2 5" id="KW-0812">Transmembrane</keyword>
<organism evidence="7 8">
    <name type="scientific">Cytophaga hutchinsonii (strain ATCC 33406 / DSM 1761 / CIP 103989 / NBRC 15051 / NCIMB 9469 / D465)</name>
    <dbReference type="NCBI Taxonomy" id="269798"/>
    <lineage>
        <taxon>Bacteria</taxon>
        <taxon>Pseudomonadati</taxon>
        <taxon>Bacteroidota</taxon>
        <taxon>Cytophagia</taxon>
        <taxon>Cytophagales</taxon>
        <taxon>Cytophagaceae</taxon>
        <taxon>Cytophaga</taxon>
    </lineage>
</organism>
<keyword evidence="4 5" id="KW-0472">Membrane</keyword>
<protein>
    <recommendedName>
        <fullName evidence="6">RDD domain-containing protein</fullName>
    </recommendedName>
</protein>
<dbReference type="OrthoDB" id="9814143at2"/>
<sequence>MSNIEIQTSQNVAIEYEAAPLRDRIIGCLLDMLILSVGGGFISMAIYSATGSGTLAYCFIVPVVVFYSLTLEVFNNGKSLGKMMLGTQVVRLDGQETRLNDFLIRWAFRSVDILLSMGSLATIMVTITKRHQRLGDFVANTVVIKTKASYFITLESVLKKKSAEGYVPVYPDVTRFSEEQMLVLKNTIDRSVSYPNDAHKEAIILLSKQVAAKMNIAVPQKKLEFLKQVLKDYVILTR</sequence>
<evidence type="ECO:0000256" key="4">
    <source>
        <dbReference type="ARBA" id="ARBA00023136"/>
    </source>
</evidence>
<dbReference type="InterPro" id="IPR010432">
    <property type="entry name" value="RDD"/>
</dbReference>
<name>A0A6N4SSX5_CYTH3</name>
<evidence type="ECO:0000313" key="8">
    <source>
        <dbReference type="Proteomes" id="UP000001822"/>
    </source>
</evidence>
<evidence type="ECO:0000256" key="2">
    <source>
        <dbReference type="ARBA" id="ARBA00022692"/>
    </source>
</evidence>
<dbReference type="Pfam" id="PF06271">
    <property type="entry name" value="RDD"/>
    <property type="match status" value="1"/>
</dbReference>
<dbReference type="RefSeq" id="WP_011585512.1">
    <property type="nucleotide sequence ID" value="NC_008255.1"/>
</dbReference>
<reference evidence="7 8" key="1">
    <citation type="journal article" date="2007" name="Appl. Environ. Microbiol.">
        <title>Genome sequence of the cellulolytic gliding bacterium Cytophaga hutchinsonii.</title>
        <authorList>
            <person name="Xie G."/>
            <person name="Bruce D.C."/>
            <person name="Challacombe J.F."/>
            <person name="Chertkov O."/>
            <person name="Detter J.C."/>
            <person name="Gilna P."/>
            <person name="Han C.S."/>
            <person name="Lucas S."/>
            <person name="Misra M."/>
            <person name="Myers G.L."/>
            <person name="Richardson P."/>
            <person name="Tapia R."/>
            <person name="Thayer N."/>
            <person name="Thompson L.S."/>
            <person name="Brettin T.S."/>
            <person name="Henrissat B."/>
            <person name="Wilson D.B."/>
            <person name="McBride M.J."/>
        </authorList>
    </citation>
    <scope>NUCLEOTIDE SEQUENCE [LARGE SCALE GENOMIC DNA]</scope>
    <source>
        <strain evidence="8">ATCC 33406 / DSM 1761 / CIP 103989 / NBRC 15051 / NCIMB 9469 / D465</strain>
    </source>
</reference>
<dbReference type="PANTHER" id="PTHR38480:SF1">
    <property type="entry name" value="SLR0254 PROTEIN"/>
    <property type="match status" value="1"/>
</dbReference>
<comment type="subcellular location">
    <subcellularLocation>
        <location evidence="1">Membrane</location>
        <topology evidence="1">Multi-pass membrane protein</topology>
    </subcellularLocation>
</comment>
<dbReference type="PANTHER" id="PTHR38480">
    <property type="entry name" value="SLR0254 PROTEIN"/>
    <property type="match status" value="1"/>
</dbReference>
<gene>
    <name evidence="7" type="ordered locus">CHU_2132</name>
</gene>
<evidence type="ECO:0000259" key="6">
    <source>
        <dbReference type="Pfam" id="PF06271"/>
    </source>
</evidence>
<evidence type="ECO:0000256" key="3">
    <source>
        <dbReference type="ARBA" id="ARBA00022989"/>
    </source>
</evidence>
<dbReference type="Proteomes" id="UP000001822">
    <property type="component" value="Chromosome"/>
</dbReference>
<dbReference type="AlphaFoldDB" id="A0A6N4SSX5"/>
<keyword evidence="8" id="KW-1185">Reference proteome</keyword>
<feature type="domain" description="RDD" evidence="6">
    <location>
        <begin position="19"/>
        <end position="140"/>
    </location>
</feature>